<dbReference type="Gene3D" id="1.10.3730.20">
    <property type="match status" value="1"/>
</dbReference>
<protein>
    <submittedName>
        <fullName evidence="9">Small multidrug resistance pump</fullName>
    </submittedName>
</protein>
<dbReference type="InterPro" id="IPR037185">
    <property type="entry name" value="EmrE-like"/>
</dbReference>
<keyword evidence="4 7" id="KW-0812">Transmembrane</keyword>
<feature type="transmembrane region" description="Helical" evidence="8">
    <location>
        <begin position="57"/>
        <end position="78"/>
    </location>
</feature>
<keyword evidence="5 8" id="KW-1133">Transmembrane helix</keyword>
<keyword evidence="3" id="KW-1003">Cell membrane</keyword>
<comment type="subcellular location">
    <subcellularLocation>
        <location evidence="1 7">Cell membrane</location>
        <topology evidence="1 7">Multi-pass membrane protein</topology>
    </subcellularLocation>
</comment>
<reference evidence="9 10" key="1">
    <citation type="submission" date="2016-07" db="EMBL/GenBank/DDBJ databases">
        <title>High microdiversification within the ubiquitous acI lineage of Actinobacteria.</title>
        <authorList>
            <person name="Neuenschwander S.M."/>
            <person name="Salcher M."/>
            <person name="Ghai R."/>
            <person name="Pernthaler J."/>
        </authorList>
    </citation>
    <scope>NUCLEOTIDE SEQUENCE [LARGE SCALE GENOMIC DNA]</scope>
    <source>
        <strain evidence="9">MMS-IIA-15</strain>
    </source>
</reference>
<dbReference type="InterPro" id="IPR045324">
    <property type="entry name" value="Small_multidrug_res"/>
</dbReference>
<evidence type="ECO:0000256" key="5">
    <source>
        <dbReference type="ARBA" id="ARBA00022989"/>
    </source>
</evidence>
<dbReference type="RefSeq" id="WP_095685526.1">
    <property type="nucleotide sequence ID" value="NZ_CP016776.1"/>
</dbReference>
<feature type="transmembrane region" description="Helical" evidence="8">
    <location>
        <begin position="84"/>
        <end position="105"/>
    </location>
</feature>
<dbReference type="Proteomes" id="UP000217186">
    <property type="component" value="Chromosome"/>
</dbReference>
<accession>A0A249KS50</accession>
<dbReference type="KEGG" id="pvn:A7sIIA15_01835"/>
<keyword evidence="6 8" id="KW-0472">Membrane</keyword>
<comment type="similarity">
    <text evidence="7">Belongs to the drug/metabolite transporter (DMT) superfamily. Small multidrug resistance (SMR) (TC 2.A.7.1) family.</text>
</comment>
<feature type="transmembrane region" description="Helical" evidence="8">
    <location>
        <begin position="29"/>
        <end position="50"/>
    </location>
</feature>
<sequence length="107" mass="11108">MAWFLLSIAIVAEIAGTLFLKASDGLSKLWPSIGVAVGYVIAFSLMAISLKKLEVGITYAIWSGVGIMGAAIGGAIFFDQQLSRLNIIGMAIIIVGVVVMNLGGVGH</sequence>
<organism evidence="9 10">
    <name type="scientific">Candidatus Planktophila vernalis</name>
    <dbReference type="NCBI Taxonomy" id="1884907"/>
    <lineage>
        <taxon>Bacteria</taxon>
        <taxon>Bacillati</taxon>
        <taxon>Actinomycetota</taxon>
        <taxon>Actinomycetes</taxon>
        <taxon>Candidatus Nanopelagicales</taxon>
        <taxon>Candidatus Nanopelagicaceae</taxon>
        <taxon>Candidatus Planktophila</taxon>
    </lineage>
</organism>
<dbReference type="SUPFAM" id="SSF103481">
    <property type="entry name" value="Multidrug resistance efflux transporter EmrE"/>
    <property type="match status" value="1"/>
</dbReference>
<evidence type="ECO:0000256" key="2">
    <source>
        <dbReference type="ARBA" id="ARBA00022448"/>
    </source>
</evidence>
<evidence type="ECO:0000256" key="7">
    <source>
        <dbReference type="RuleBase" id="RU003942"/>
    </source>
</evidence>
<proteinExistence type="inferred from homology"/>
<keyword evidence="2" id="KW-0813">Transport</keyword>
<dbReference type="GO" id="GO:0022857">
    <property type="term" value="F:transmembrane transporter activity"/>
    <property type="evidence" value="ECO:0007669"/>
    <property type="project" value="InterPro"/>
</dbReference>
<evidence type="ECO:0000256" key="1">
    <source>
        <dbReference type="ARBA" id="ARBA00004651"/>
    </source>
</evidence>
<dbReference type="PANTHER" id="PTHR30561:SF1">
    <property type="entry name" value="MULTIDRUG TRANSPORTER EMRE"/>
    <property type="match status" value="1"/>
</dbReference>
<name>A0A249KS50_9ACTN</name>
<evidence type="ECO:0000256" key="4">
    <source>
        <dbReference type="ARBA" id="ARBA00022692"/>
    </source>
</evidence>
<dbReference type="PANTHER" id="PTHR30561">
    <property type="entry name" value="SMR FAMILY PROTON-DEPENDENT DRUG EFFLUX TRANSPORTER SUGE"/>
    <property type="match status" value="1"/>
</dbReference>
<dbReference type="FunFam" id="1.10.3730.20:FF:000001">
    <property type="entry name" value="Quaternary ammonium compound resistance transporter SugE"/>
    <property type="match status" value="1"/>
</dbReference>
<dbReference type="Pfam" id="PF00893">
    <property type="entry name" value="Multi_Drug_Res"/>
    <property type="match status" value="1"/>
</dbReference>
<gene>
    <name evidence="9" type="ORF">A7sIIA15_01835</name>
</gene>
<evidence type="ECO:0000256" key="6">
    <source>
        <dbReference type="ARBA" id="ARBA00023136"/>
    </source>
</evidence>
<dbReference type="EMBL" id="CP016776">
    <property type="protein sequence ID" value="ASY19638.1"/>
    <property type="molecule type" value="Genomic_DNA"/>
</dbReference>
<evidence type="ECO:0000256" key="3">
    <source>
        <dbReference type="ARBA" id="ARBA00022475"/>
    </source>
</evidence>
<dbReference type="GO" id="GO:0005886">
    <property type="term" value="C:plasma membrane"/>
    <property type="evidence" value="ECO:0007669"/>
    <property type="project" value="UniProtKB-SubCell"/>
</dbReference>
<evidence type="ECO:0000313" key="9">
    <source>
        <dbReference type="EMBL" id="ASY19638.1"/>
    </source>
</evidence>
<keyword evidence="10" id="KW-1185">Reference proteome</keyword>
<evidence type="ECO:0000313" key="10">
    <source>
        <dbReference type="Proteomes" id="UP000217186"/>
    </source>
</evidence>
<evidence type="ECO:0000256" key="8">
    <source>
        <dbReference type="SAM" id="Phobius"/>
    </source>
</evidence>
<dbReference type="OrthoDB" id="21828at2"/>
<dbReference type="AlphaFoldDB" id="A0A249KS50"/>
<dbReference type="InterPro" id="IPR000390">
    <property type="entry name" value="Small_drug/metabolite_transptr"/>
</dbReference>